<feature type="transmembrane region" description="Helical" evidence="10">
    <location>
        <begin position="448"/>
        <end position="468"/>
    </location>
</feature>
<proteinExistence type="predicted"/>
<dbReference type="EMBL" id="AOLH01000025">
    <property type="protein sequence ID" value="ELZ70675.1"/>
    <property type="molecule type" value="Genomic_DNA"/>
</dbReference>
<keyword evidence="4" id="KW-1003">Cell membrane</keyword>
<evidence type="ECO:0000256" key="2">
    <source>
        <dbReference type="ARBA" id="ARBA00022448"/>
    </source>
</evidence>
<feature type="transmembrane region" description="Helical" evidence="10">
    <location>
        <begin position="384"/>
        <end position="405"/>
    </location>
</feature>
<protein>
    <recommendedName>
        <fullName evidence="9">Multidrug-efflux transporter</fullName>
    </recommendedName>
</protein>
<reference evidence="11 12" key="1">
    <citation type="journal article" date="2014" name="PLoS Genet.">
        <title>Phylogenetically driven sequencing of extremely halophilic archaea reveals strategies for static and dynamic osmo-response.</title>
        <authorList>
            <person name="Becker E.A."/>
            <person name="Seitzer P.M."/>
            <person name="Tritt A."/>
            <person name="Larsen D."/>
            <person name="Krusor M."/>
            <person name="Yao A.I."/>
            <person name="Wu D."/>
            <person name="Madern D."/>
            <person name="Eisen J.A."/>
            <person name="Darling A.E."/>
            <person name="Facciotti M.T."/>
        </authorList>
    </citation>
    <scope>NUCLEOTIDE SEQUENCE [LARGE SCALE GENOMIC DNA]</scope>
    <source>
        <strain evidence="12">DSM 14919 / CCM 7023 / CIP 107410 / JCM 9276 / NCIMB 13854 / Aa 2.2</strain>
    </source>
</reference>
<organism evidence="11 12">
    <name type="scientific">Haloferax lucentense (strain DSM 14919 / JCM 9276 / NCIMB 13854 / Aa 2.2)</name>
    <name type="common">Haloferax alicantei</name>
    <dbReference type="NCBI Taxonomy" id="1230452"/>
    <lineage>
        <taxon>Archaea</taxon>
        <taxon>Methanobacteriati</taxon>
        <taxon>Methanobacteriota</taxon>
        <taxon>Stenosarchaea group</taxon>
        <taxon>Halobacteria</taxon>
        <taxon>Halobacteriales</taxon>
        <taxon>Haloferacaceae</taxon>
        <taxon>Haloferax</taxon>
    </lineage>
</organism>
<dbReference type="InterPro" id="IPR002528">
    <property type="entry name" value="MATE_fam"/>
</dbReference>
<dbReference type="PIRSF" id="PIRSF006603">
    <property type="entry name" value="DinF"/>
    <property type="match status" value="1"/>
</dbReference>
<keyword evidence="8 10" id="KW-0472">Membrane</keyword>
<evidence type="ECO:0000256" key="5">
    <source>
        <dbReference type="ARBA" id="ARBA00022692"/>
    </source>
</evidence>
<dbReference type="NCBIfam" id="TIGR00797">
    <property type="entry name" value="matE"/>
    <property type="match status" value="1"/>
</dbReference>
<dbReference type="PANTHER" id="PTHR43298">
    <property type="entry name" value="MULTIDRUG RESISTANCE PROTEIN NORM-RELATED"/>
    <property type="match status" value="1"/>
</dbReference>
<evidence type="ECO:0000256" key="7">
    <source>
        <dbReference type="ARBA" id="ARBA00023065"/>
    </source>
</evidence>
<comment type="subcellular location">
    <subcellularLocation>
        <location evidence="1">Cell membrane</location>
        <topology evidence="1">Multi-pass membrane protein</topology>
    </subcellularLocation>
</comment>
<keyword evidence="2" id="KW-0813">Transport</keyword>
<dbReference type="Proteomes" id="UP000011535">
    <property type="component" value="Unassembled WGS sequence"/>
</dbReference>
<feature type="transmembrane region" description="Helical" evidence="10">
    <location>
        <begin position="197"/>
        <end position="217"/>
    </location>
</feature>
<dbReference type="CDD" id="cd13137">
    <property type="entry name" value="MATE_NorM_like"/>
    <property type="match status" value="1"/>
</dbReference>
<feature type="transmembrane region" description="Helical" evidence="10">
    <location>
        <begin position="345"/>
        <end position="364"/>
    </location>
</feature>
<evidence type="ECO:0000256" key="4">
    <source>
        <dbReference type="ARBA" id="ARBA00022475"/>
    </source>
</evidence>
<evidence type="ECO:0000256" key="10">
    <source>
        <dbReference type="SAM" id="Phobius"/>
    </source>
</evidence>
<feature type="transmembrane region" description="Helical" evidence="10">
    <location>
        <begin position="223"/>
        <end position="245"/>
    </location>
</feature>
<dbReference type="Pfam" id="PF01554">
    <property type="entry name" value="MatE"/>
    <property type="match status" value="2"/>
</dbReference>
<dbReference type="InterPro" id="IPR050222">
    <property type="entry name" value="MATE_MdtK"/>
</dbReference>
<feature type="transmembrane region" description="Helical" evidence="10">
    <location>
        <begin position="155"/>
        <end position="176"/>
    </location>
</feature>
<gene>
    <name evidence="11" type="ORF">C456_15932</name>
</gene>
<keyword evidence="3" id="KW-0050">Antiport</keyword>
<dbReference type="GO" id="GO:0006811">
    <property type="term" value="P:monoatomic ion transport"/>
    <property type="evidence" value="ECO:0007669"/>
    <property type="project" value="UniProtKB-KW"/>
</dbReference>
<dbReference type="PATRIC" id="fig|1230452.3.peg.3117"/>
<dbReference type="GO" id="GO:0015297">
    <property type="term" value="F:antiporter activity"/>
    <property type="evidence" value="ECO:0007669"/>
    <property type="project" value="UniProtKB-KW"/>
</dbReference>
<evidence type="ECO:0000313" key="12">
    <source>
        <dbReference type="Proteomes" id="UP000011535"/>
    </source>
</evidence>
<evidence type="ECO:0000256" key="6">
    <source>
        <dbReference type="ARBA" id="ARBA00022989"/>
    </source>
</evidence>
<dbReference type="GO" id="GO:0005886">
    <property type="term" value="C:plasma membrane"/>
    <property type="evidence" value="ECO:0007669"/>
    <property type="project" value="UniProtKB-SubCell"/>
</dbReference>
<name>M0GEN6_HALL2</name>
<evidence type="ECO:0000256" key="9">
    <source>
        <dbReference type="ARBA" id="ARBA00031636"/>
    </source>
</evidence>
<accession>M0GEN6</accession>
<dbReference type="GO" id="GO:0042910">
    <property type="term" value="F:xenobiotic transmembrane transporter activity"/>
    <property type="evidence" value="ECO:0007669"/>
    <property type="project" value="InterPro"/>
</dbReference>
<feature type="transmembrane region" description="Helical" evidence="10">
    <location>
        <begin position="417"/>
        <end position="436"/>
    </location>
</feature>
<keyword evidence="7" id="KW-0406">Ion transport</keyword>
<dbReference type="InterPro" id="IPR048279">
    <property type="entry name" value="MdtK-like"/>
</dbReference>
<evidence type="ECO:0000256" key="8">
    <source>
        <dbReference type="ARBA" id="ARBA00023136"/>
    </source>
</evidence>
<keyword evidence="5 10" id="KW-0812">Transmembrane</keyword>
<evidence type="ECO:0000256" key="1">
    <source>
        <dbReference type="ARBA" id="ARBA00004651"/>
    </source>
</evidence>
<evidence type="ECO:0000313" key="11">
    <source>
        <dbReference type="EMBL" id="ELZ70675.1"/>
    </source>
</evidence>
<evidence type="ECO:0000256" key="3">
    <source>
        <dbReference type="ARBA" id="ARBA00022449"/>
    </source>
</evidence>
<sequence length="493" mass="50515">MTLVIRASYRARPAGRRFRYRQLREGRGLGMNLGRLRRVWKRIFSLAWPVMAEQTAQTAMRTVDVAVTAALSPAAVVAIGLADLYARFPLRIGLGLGGGAIALSSQDTGSGADANRSEAISTALLLAFLAGIPFLIFGFTLGGAAIDAFPASERAVALGTTYLAVIFATSPARLVSLVGSRSLQGVGDTRTPMLVNVFANVVNIGLSVGLGFGLVGLPALGVLGVGLATSTANVLSAGLLLVALARPASPTSLVRPRDRTVAGQLVRIATPRVGEGIAAELAEFPFNALLLGFGDAVNAGFQIGRRVYQQVASPLARGYNVAASVLVGQALGAGDSETARYQGGAVALLSVVTVGGIGLLLAAFTEPIVGLVGSGGGADLDWAVKFAVAYGLAAPGLALFVGLSGSLQGAGATRIPFVARLTGVFGFFVGLSYLLVEGFGYGPLGARIGIVLSFTWMGLFALVAFSYADWAGHADSLMVERGSVGVDDVGEDD</sequence>
<feature type="transmembrane region" description="Helical" evidence="10">
    <location>
        <begin position="124"/>
        <end position="149"/>
    </location>
</feature>
<keyword evidence="6 10" id="KW-1133">Transmembrane helix</keyword>
<dbReference type="PANTHER" id="PTHR43298:SF2">
    <property type="entry name" value="FMN_FAD EXPORTER YEEO-RELATED"/>
    <property type="match status" value="1"/>
</dbReference>
<dbReference type="AlphaFoldDB" id="M0GEN6"/>
<comment type="caution">
    <text evidence="11">The sequence shown here is derived from an EMBL/GenBank/DDBJ whole genome shotgun (WGS) entry which is preliminary data.</text>
</comment>